<gene>
    <name evidence="15" type="ORF">H1164_07565</name>
</gene>
<protein>
    <submittedName>
        <fullName evidence="15">Site-2 protease family protein</fullName>
    </submittedName>
</protein>
<evidence type="ECO:0000256" key="9">
    <source>
        <dbReference type="ARBA" id="ARBA00022833"/>
    </source>
</evidence>
<evidence type="ECO:0000256" key="2">
    <source>
        <dbReference type="ARBA" id="ARBA00004651"/>
    </source>
</evidence>
<dbReference type="AlphaFoldDB" id="A0A7W2AID6"/>
<name>A0A7W2AID6_9BACL</name>
<dbReference type="CDD" id="cd06158">
    <property type="entry name" value="S2P-M50_like_1"/>
    <property type="match status" value="1"/>
</dbReference>
<evidence type="ECO:0000259" key="14">
    <source>
        <dbReference type="Pfam" id="PF02163"/>
    </source>
</evidence>
<keyword evidence="4" id="KW-1003">Cell membrane</keyword>
<dbReference type="InterPro" id="IPR052348">
    <property type="entry name" value="Metallopeptidase_M50B"/>
</dbReference>
<keyword evidence="7" id="KW-0479">Metal-binding</keyword>
<accession>A0A7W2AID6</accession>
<dbReference type="PANTHER" id="PTHR35864:SF1">
    <property type="entry name" value="ZINC METALLOPROTEASE YWHC-RELATED"/>
    <property type="match status" value="1"/>
</dbReference>
<keyword evidence="8" id="KW-0378">Hydrolase</keyword>
<keyword evidence="5 15" id="KW-0645">Protease</keyword>
<organism evidence="15 16">
    <name type="scientific">Thermoactinomyces daqus</name>
    <dbReference type="NCBI Taxonomy" id="1329516"/>
    <lineage>
        <taxon>Bacteria</taxon>
        <taxon>Bacillati</taxon>
        <taxon>Bacillota</taxon>
        <taxon>Bacilli</taxon>
        <taxon>Bacillales</taxon>
        <taxon>Thermoactinomycetaceae</taxon>
        <taxon>Thermoactinomyces</taxon>
    </lineage>
</organism>
<proteinExistence type="inferred from homology"/>
<feature type="domain" description="Peptidase M50" evidence="14">
    <location>
        <begin position="17"/>
        <end position="182"/>
    </location>
</feature>
<dbReference type="PANTHER" id="PTHR35864">
    <property type="entry name" value="ZINC METALLOPROTEASE MJ0611-RELATED"/>
    <property type="match status" value="1"/>
</dbReference>
<keyword evidence="12 13" id="KW-0472">Membrane</keyword>
<evidence type="ECO:0000256" key="4">
    <source>
        <dbReference type="ARBA" id="ARBA00022475"/>
    </source>
</evidence>
<dbReference type="EMBL" id="JACEIP010000009">
    <property type="protein sequence ID" value="MBA4542758.1"/>
    <property type="molecule type" value="Genomic_DNA"/>
</dbReference>
<feature type="transmembrane region" description="Helical" evidence="13">
    <location>
        <begin position="132"/>
        <end position="153"/>
    </location>
</feature>
<evidence type="ECO:0000313" key="15">
    <source>
        <dbReference type="EMBL" id="MBA4542758.1"/>
    </source>
</evidence>
<evidence type="ECO:0000256" key="13">
    <source>
        <dbReference type="SAM" id="Phobius"/>
    </source>
</evidence>
<dbReference type="InterPro" id="IPR008915">
    <property type="entry name" value="Peptidase_M50"/>
</dbReference>
<dbReference type="RefSeq" id="WP_033100128.1">
    <property type="nucleotide sequence ID" value="NZ_JACEIP010000009.1"/>
</dbReference>
<feature type="transmembrane region" description="Helical" evidence="13">
    <location>
        <begin position="57"/>
        <end position="77"/>
    </location>
</feature>
<dbReference type="Pfam" id="PF02163">
    <property type="entry name" value="Peptidase_M50"/>
    <property type="match status" value="1"/>
</dbReference>
<dbReference type="Proteomes" id="UP000530514">
    <property type="component" value="Unassembled WGS sequence"/>
</dbReference>
<keyword evidence="16" id="KW-1185">Reference proteome</keyword>
<dbReference type="OrthoDB" id="9800627at2"/>
<dbReference type="GO" id="GO:0006508">
    <property type="term" value="P:proteolysis"/>
    <property type="evidence" value="ECO:0007669"/>
    <property type="project" value="UniProtKB-KW"/>
</dbReference>
<keyword evidence="10 13" id="KW-1133">Transmembrane helix</keyword>
<reference evidence="15 16" key="1">
    <citation type="submission" date="2020-07" db="EMBL/GenBank/DDBJ databases">
        <authorList>
            <person name="Feng H."/>
        </authorList>
    </citation>
    <scope>NUCLEOTIDE SEQUENCE [LARGE SCALE GENOMIC DNA]</scope>
    <source>
        <strain evidence="16">s-11</strain>
    </source>
</reference>
<evidence type="ECO:0000256" key="10">
    <source>
        <dbReference type="ARBA" id="ARBA00022989"/>
    </source>
</evidence>
<evidence type="ECO:0000256" key="8">
    <source>
        <dbReference type="ARBA" id="ARBA00022801"/>
    </source>
</evidence>
<evidence type="ECO:0000256" key="6">
    <source>
        <dbReference type="ARBA" id="ARBA00022692"/>
    </source>
</evidence>
<dbReference type="GO" id="GO:0005886">
    <property type="term" value="C:plasma membrane"/>
    <property type="evidence" value="ECO:0007669"/>
    <property type="project" value="UniProtKB-SubCell"/>
</dbReference>
<keyword evidence="6 13" id="KW-0812">Transmembrane</keyword>
<feature type="transmembrane region" description="Helical" evidence="13">
    <location>
        <begin position="89"/>
        <end position="112"/>
    </location>
</feature>
<sequence>MNFSSWLAYPLSQLPFILVTLLIAFTVHEFAHAYTAYRFGDPTAKNEGRLTLNPAAHLDPLGALLVIIAGFGWAKPVPVNRFYLRNRKLVGPLITIAGPLSNLLLAFLSLFIWDLLQQFSWYASLTPNMIGIMTTFFSIMVHFNILLFFFNILPFPPLDGYRFIEDLVSNETRAKMHQYESYGWLLFIILAVTPLGNFVLAPYFSFFIPGTINAMSDWLHFLF</sequence>
<evidence type="ECO:0000256" key="3">
    <source>
        <dbReference type="ARBA" id="ARBA00007931"/>
    </source>
</evidence>
<evidence type="ECO:0000256" key="7">
    <source>
        <dbReference type="ARBA" id="ARBA00022723"/>
    </source>
</evidence>
<comment type="cofactor">
    <cofactor evidence="1">
        <name>Zn(2+)</name>
        <dbReference type="ChEBI" id="CHEBI:29105"/>
    </cofactor>
</comment>
<dbReference type="GO" id="GO:0008237">
    <property type="term" value="F:metallopeptidase activity"/>
    <property type="evidence" value="ECO:0007669"/>
    <property type="project" value="UniProtKB-KW"/>
</dbReference>
<evidence type="ECO:0000313" key="16">
    <source>
        <dbReference type="Proteomes" id="UP000530514"/>
    </source>
</evidence>
<comment type="caution">
    <text evidence="15">The sequence shown here is derived from an EMBL/GenBank/DDBJ whole genome shotgun (WGS) entry which is preliminary data.</text>
</comment>
<keyword evidence="11" id="KW-0482">Metalloprotease</keyword>
<feature type="transmembrane region" description="Helical" evidence="13">
    <location>
        <begin position="182"/>
        <end position="208"/>
    </location>
</feature>
<evidence type="ECO:0000256" key="5">
    <source>
        <dbReference type="ARBA" id="ARBA00022670"/>
    </source>
</evidence>
<dbReference type="GO" id="GO:0046872">
    <property type="term" value="F:metal ion binding"/>
    <property type="evidence" value="ECO:0007669"/>
    <property type="project" value="UniProtKB-KW"/>
</dbReference>
<evidence type="ECO:0000256" key="12">
    <source>
        <dbReference type="ARBA" id="ARBA00023136"/>
    </source>
</evidence>
<keyword evidence="9" id="KW-0862">Zinc</keyword>
<dbReference type="InterPro" id="IPR044537">
    <property type="entry name" value="Rip2-like"/>
</dbReference>
<evidence type="ECO:0000256" key="1">
    <source>
        <dbReference type="ARBA" id="ARBA00001947"/>
    </source>
</evidence>
<evidence type="ECO:0000256" key="11">
    <source>
        <dbReference type="ARBA" id="ARBA00023049"/>
    </source>
</evidence>
<comment type="similarity">
    <text evidence="3">Belongs to the peptidase M50B family.</text>
</comment>
<comment type="subcellular location">
    <subcellularLocation>
        <location evidence="2">Cell membrane</location>
        <topology evidence="2">Multi-pass membrane protein</topology>
    </subcellularLocation>
</comment>